<keyword evidence="3" id="KW-1185">Reference proteome</keyword>
<evidence type="ECO:0000313" key="3">
    <source>
        <dbReference type="Proteomes" id="UP000308768"/>
    </source>
</evidence>
<evidence type="ECO:0000313" key="2">
    <source>
        <dbReference type="EMBL" id="TKA73163.1"/>
    </source>
</evidence>
<dbReference type="Proteomes" id="UP000308768">
    <property type="component" value="Unassembled WGS sequence"/>
</dbReference>
<comment type="caution">
    <text evidence="2">The sequence shown here is derived from an EMBL/GenBank/DDBJ whole genome shotgun (WGS) entry which is preliminary data.</text>
</comment>
<dbReference type="OrthoDB" id="3902208at2759"/>
<feature type="region of interest" description="Disordered" evidence="1">
    <location>
        <begin position="1"/>
        <end position="59"/>
    </location>
</feature>
<protein>
    <submittedName>
        <fullName evidence="2">Uncharacterized protein</fullName>
    </submittedName>
</protein>
<dbReference type="STRING" id="331657.A0A4U0XD46"/>
<accession>A0A4U0XD46</accession>
<feature type="compositionally biased region" description="Basic and acidic residues" evidence="1">
    <location>
        <begin position="27"/>
        <end position="47"/>
    </location>
</feature>
<feature type="compositionally biased region" description="Basic and acidic residues" evidence="1">
    <location>
        <begin position="116"/>
        <end position="138"/>
    </location>
</feature>
<name>A0A4U0XD46_9PEZI</name>
<dbReference type="EMBL" id="NAJN01000450">
    <property type="protein sequence ID" value="TKA73163.1"/>
    <property type="molecule type" value="Genomic_DNA"/>
</dbReference>
<proteinExistence type="predicted"/>
<sequence length="138" mass="15038">MAESPEATEKEALDFLLTGEVADSDDTEQKKEKKKKNDNDEREEIERQGTGGILSPVGDPLGRGLHKALEPLGIVVSAVTQPLTDGLGSVTKPALSPLLGTDEEKEEFYEGIIGRDAAEELFGPRRKESEDEQSDRSE</sequence>
<dbReference type="AlphaFoldDB" id="A0A4U0XD46"/>
<reference evidence="2 3" key="1">
    <citation type="submission" date="2017-03" db="EMBL/GenBank/DDBJ databases">
        <title>Genomes of endolithic fungi from Antarctica.</title>
        <authorList>
            <person name="Coleine C."/>
            <person name="Masonjones S."/>
            <person name="Stajich J.E."/>
        </authorList>
    </citation>
    <scope>NUCLEOTIDE SEQUENCE [LARGE SCALE GENOMIC DNA]</scope>
    <source>
        <strain evidence="2 3">CCFEE 5187</strain>
    </source>
</reference>
<feature type="region of interest" description="Disordered" evidence="1">
    <location>
        <begin position="115"/>
        <end position="138"/>
    </location>
</feature>
<organism evidence="2 3">
    <name type="scientific">Cryomyces minteri</name>
    <dbReference type="NCBI Taxonomy" id="331657"/>
    <lineage>
        <taxon>Eukaryota</taxon>
        <taxon>Fungi</taxon>
        <taxon>Dikarya</taxon>
        <taxon>Ascomycota</taxon>
        <taxon>Pezizomycotina</taxon>
        <taxon>Dothideomycetes</taxon>
        <taxon>Dothideomycetes incertae sedis</taxon>
        <taxon>Cryomyces</taxon>
    </lineage>
</organism>
<evidence type="ECO:0000256" key="1">
    <source>
        <dbReference type="SAM" id="MobiDB-lite"/>
    </source>
</evidence>
<gene>
    <name evidence="2" type="ORF">B0A49_07344</name>
</gene>